<reference evidence="1 2" key="1">
    <citation type="submission" date="2020-03" db="EMBL/GenBank/DDBJ databases">
        <title>Nocardioides sp. nov., isolated from fish.</title>
        <authorList>
            <person name="Hyun D.-W."/>
            <person name="Bae J.-W."/>
        </authorList>
    </citation>
    <scope>NUCLEOTIDE SEQUENCE [LARGE SCALE GENOMIC DNA]</scope>
    <source>
        <strain evidence="1 2">HDW12A</strain>
    </source>
</reference>
<proteinExistence type="predicted"/>
<dbReference type="PANTHER" id="PTHR37807:SF3">
    <property type="entry name" value="OS07G0160300 PROTEIN"/>
    <property type="match status" value="1"/>
</dbReference>
<keyword evidence="1" id="KW-0547">Nucleotide-binding</keyword>
<dbReference type="PANTHER" id="PTHR37807">
    <property type="entry name" value="OS07G0160300 PROTEIN"/>
    <property type="match status" value="1"/>
</dbReference>
<dbReference type="GO" id="GO:0005524">
    <property type="term" value="F:ATP binding"/>
    <property type="evidence" value="ECO:0007669"/>
    <property type="project" value="UniProtKB-KW"/>
</dbReference>
<dbReference type="Proteomes" id="UP000502035">
    <property type="component" value="Chromosome"/>
</dbReference>
<dbReference type="EMBL" id="CP049866">
    <property type="protein sequence ID" value="QIK76701.1"/>
    <property type="molecule type" value="Genomic_DNA"/>
</dbReference>
<dbReference type="Gene3D" id="3.40.50.300">
    <property type="entry name" value="P-loop containing nucleotide triphosphate hydrolases"/>
    <property type="match status" value="1"/>
</dbReference>
<dbReference type="Pfam" id="PF13671">
    <property type="entry name" value="AAA_33"/>
    <property type="match status" value="1"/>
</dbReference>
<evidence type="ECO:0000313" key="1">
    <source>
        <dbReference type="EMBL" id="QIK76701.1"/>
    </source>
</evidence>
<keyword evidence="1" id="KW-0067">ATP-binding</keyword>
<accession>A0A6G7YIX9</accession>
<evidence type="ECO:0000313" key="2">
    <source>
        <dbReference type="Proteomes" id="UP000502035"/>
    </source>
</evidence>
<gene>
    <name evidence="1" type="ORF">G7071_15985</name>
</gene>
<name>A0A6G7YIX9_9ACTN</name>
<organism evidence="1 2">
    <name type="scientific">Nocardioides piscis</name>
    <dbReference type="NCBI Taxonomy" id="2714938"/>
    <lineage>
        <taxon>Bacteria</taxon>
        <taxon>Bacillati</taxon>
        <taxon>Actinomycetota</taxon>
        <taxon>Actinomycetes</taxon>
        <taxon>Propionibacteriales</taxon>
        <taxon>Nocardioidaceae</taxon>
        <taxon>Nocardioides</taxon>
    </lineage>
</organism>
<sequence>MNLIVMSGLPGTGKTTIAHQLAVGFECAVISVDTIERGLQEAGIDPAQPTGPAAYAVASRLVDVQLSLGLSVIVDAVNNDPHHRQAWLGLAHAHGADVSVVMVVCSDEELHRQRLTARRRERWASSWEQVLELRETWTPWPIETETIDTATAQVNDPRRG</sequence>
<dbReference type="KEGG" id="npi:G7071_15985"/>
<dbReference type="InterPro" id="IPR027417">
    <property type="entry name" value="P-loop_NTPase"/>
</dbReference>
<protein>
    <submittedName>
        <fullName evidence="1">ATP-binding protein</fullName>
    </submittedName>
</protein>
<keyword evidence="2" id="KW-1185">Reference proteome</keyword>
<dbReference type="RefSeq" id="WP_166320386.1">
    <property type="nucleotide sequence ID" value="NZ_CP049866.1"/>
</dbReference>
<dbReference type="SUPFAM" id="SSF52540">
    <property type="entry name" value="P-loop containing nucleoside triphosphate hydrolases"/>
    <property type="match status" value="1"/>
</dbReference>
<dbReference type="AlphaFoldDB" id="A0A6G7YIX9"/>